<dbReference type="PROSITE" id="PS51296">
    <property type="entry name" value="RIESKE"/>
    <property type="match status" value="1"/>
</dbReference>
<evidence type="ECO:0000256" key="4">
    <source>
        <dbReference type="ARBA" id="ARBA00023002"/>
    </source>
</evidence>
<dbReference type="PANTHER" id="PTHR43756:SF5">
    <property type="entry name" value="CHOLINE MONOOXYGENASE, CHLOROPLASTIC"/>
    <property type="match status" value="1"/>
</dbReference>
<gene>
    <name evidence="8" type="ORF">N7U68_01920</name>
</gene>
<evidence type="ECO:0000256" key="3">
    <source>
        <dbReference type="ARBA" id="ARBA00022723"/>
    </source>
</evidence>
<proteinExistence type="predicted"/>
<evidence type="ECO:0000256" key="5">
    <source>
        <dbReference type="ARBA" id="ARBA00023004"/>
    </source>
</evidence>
<dbReference type="InterPro" id="IPR001663">
    <property type="entry name" value="Rng_hydr_dOase-A"/>
</dbReference>
<dbReference type="CDD" id="cd03469">
    <property type="entry name" value="Rieske_RO_Alpha_N"/>
    <property type="match status" value="1"/>
</dbReference>
<evidence type="ECO:0000313" key="9">
    <source>
        <dbReference type="Proteomes" id="UP001064087"/>
    </source>
</evidence>
<keyword evidence="3" id="KW-0479">Metal-binding</keyword>
<dbReference type="Pfam" id="PF00848">
    <property type="entry name" value="Ring_hydroxyl_A"/>
    <property type="match status" value="1"/>
</dbReference>
<dbReference type="RefSeq" id="WP_263048054.1">
    <property type="nucleotide sequence ID" value="NZ_CP106738.1"/>
</dbReference>
<protein>
    <submittedName>
        <fullName evidence="8">Aromatic ring-hydroxylating dioxygenase subunit alpha</fullName>
    </submittedName>
</protein>
<dbReference type="PANTHER" id="PTHR43756">
    <property type="entry name" value="CHOLINE MONOOXYGENASE, CHLOROPLASTIC"/>
    <property type="match status" value="1"/>
</dbReference>
<dbReference type="Pfam" id="PF00355">
    <property type="entry name" value="Rieske"/>
    <property type="match status" value="1"/>
</dbReference>
<dbReference type="SUPFAM" id="SSF55961">
    <property type="entry name" value="Bet v1-like"/>
    <property type="match status" value="1"/>
</dbReference>
<dbReference type="InterPro" id="IPR036922">
    <property type="entry name" value="Rieske_2Fe-2S_sf"/>
</dbReference>
<dbReference type="Gene3D" id="3.90.380.10">
    <property type="entry name" value="Naphthalene 1,2-dioxygenase Alpha Subunit, Chain A, domain 1"/>
    <property type="match status" value="1"/>
</dbReference>
<organism evidence="8 9">
    <name type="scientific">Roseovarius pelagicus</name>
    <dbReference type="NCBI Taxonomy" id="2980108"/>
    <lineage>
        <taxon>Bacteria</taxon>
        <taxon>Pseudomonadati</taxon>
        <taxon>Pseudomonadota</taxon>
        <taxon>Alphaproteobacteria</taxon>
        <taxon>Rhodobacterales</taxon>
        <taxon>Roseobacteraceae</taxon>
        <taxon>Roseovarius</taxon>
    </lineage>
</organism>
<evidence type="ECO:0000256" key="1">
    <source>
        <dbReference type="ARBA" id="ARBA00001962"/>
    </source>
</evidence>
<evidence type="ECO:0000259" key="7">
    <source>
        <dbReference type="PROSITE" id="PS51296"/>
    </source>
</evidence>
<accession>A0ABY6DE19</accession>
<keyword evidence="4" id="KW-0560">Oxidoreductase</keyword>
<dbReference type="PRINTS" id="PR00090">
    <property type="entry name" value="RNGDIOXGNASE"/>
</dbReference>
<reference evidence="8" key="1">
    <citation type="submission" date="2022-10" db="EMBL/GenBank/DDBJ databases">
        <title>Roseovarius pelagicus sp. nov., isolated from Arctic seawater.</title>
        <authorList>
            <person name="Hong Y.W."/>
            <person name="Hwang C.Y."/>
        </authorList>
    </citation>
    <scope>NUCLEOTIDE SEQUENCE</scope>
    <source>
        <strain evidence="8">HL-MP18</strain>
    </source>
</reference>
<keyword evidence="9" id="KW-1185">Reference proteome</keyword>
<dbReference type="SUPFAM" id="SSF50022">
    <property type="entry name" value="ISP domain"/>
    <property type="match status" value="1"/>
</dbReference>
<dbReference type="InterPro" id="IPR017941">
    <property type="entry name" value="Rieske_2Fe-2S"/>
</dbReference>
<keyword evidence="2" id="KW-0001">2Fe-2S</keyword>
<keyword evidence="6" id="KW-0411">Iron-sulfur</keyword>
<comment type="cofactor">
    <cofactor evidence="1">
        <name>Fe cation</name>
        <dbReference type="ChEBI" id="CHEBI:24875"/>
    </cofactor>
</comment>
<dbReference type="InterPro" id="IPR015879">
    <property type="entry name" value="Ring_hydroxy_dOase_asu_C_dom"/>
</dbReference>
<sequence length="378" mass="42383">MNVDLPPNSPLLDRCPEALPARAYYDADWCTRECAAIWARQWVYAGRHDQQPINTLRRIEIAGQSVVLARGGDGMLRAFHNTCRHRGAALCQAEQEAYNGKLIKCPYHAWAYDAAGRLVSTGYATPTADFDKSAHGLFPVHLKLWNGFVFLCLADTPPDFTPDIGLDALDNWPMANLVVGHVLEKDMACNWKVFWENYNECLHCPGIHPELSDLVPVYRSGIMSAEERARVAAGETAQPALKPGARSWTQTGAACGPEFPDLTEEERQRGHTFVTLYPTMYIVGHVDYVRAVTLTPLGPETTRLRAEWLFAPKTLAQPGFDLEGVTRFANTVLMQDGAACEMNQRGLHCSKFNAGRLMPQEFAIYDFHQWVREQMERA</sequence>
<dbReference type="Proteomes" id="UP001064087">
    <property type="component" value="Chromosome"/>
</dbReference>
<evidence type="ECO:0000256" key="6">
    <source>
        <dbReference type="ARBA" id="ARBA00023014"/>
    </source>
</evidence>
<dbReference type="Gene3D" id="2.102.10.10">
    <property type="entry name" value="Rieske [2Fe-2S] iron-sulphur domain"/>
    <property type="match status" value="1"/>
</dbReference>
<keyword evidence="8" id="KW-0223">Dioxygenase</keyword>
<keyword evidence="5" id="KW-0408">Iron</keyword>
<evidence type="ECO:0000256" key="2">
    <source>
        <dbReference type="ARBA" id="ARBA00022714"/>
    </source>
</evidence>
<name>A0ABY6DE19_9RHOB</name>
<dbReference type="GO" id="GO:0051213">
    <property type="term" value="F:dioxygenase activity"/>
    <property type="evidence" value="ECO:0007669"/>
    <property type="project" value="UniProtKB-KW"/>
</dbReference>
<dbReference type="EMBL" id="CP106738">
    <property type="protein sequence ID" value="UXX83463.1"/>
    <property type="molecule type" value="Genomic_DNA"/>
</dbReference>
<evidence type="ECO:0000313" key="8">
    <source>
        <dbReference type="EMBL" id="UXX83463.1"/>
    </source>
</evidence>
<feature type="domain" description="Rieske" evidence="7">
    <location>
        <begin position="43"/>
        <end position="151"/>
    </location>
</feature>